<evidence type="ECO:0000256" key="3">
    <source>
        <dbReference type="ARBA" id="ARBA00022679"/>
    </source>
</evidence>
<dbReference type="SUPFAM" id="SSF53901">
    <property type="entry name" value="Thiolase-like"/>
    <property type="match status" value="1"/>
</dbReference>
<dbReference type="InterPro" id="IPR057326">
    <property type="entry name" value="KR_dom"/>
</dbReference>
<feature type="region of interest" description="N-terminal hotdog fold" evidence="6">
    <location>
        <begin position="941"/>
        <end position="1081"/>
    </location>
</feature>
<dbReference type="CDD" id="cd00833">
    <property type="entry name" value="PKS"/>
    <property type="match status" value="1"/>
</dbReference>
<dbReference type="InterPro" id="IPR020841">
    <property type="entry name" value="PKS_Beta-ketoAc_synthase_dom"/>
</dbReference>
<dbReference type="InterPro" id="IPR049552">
    <property type="entry name" value="PKS_DH_N"/>
</dbReference>
<dbReference type="SMART" id="SM00822">
    <property type="entry name" value="PKS_KR"/>
    <property type="match status" value="1"/>
</dbReference>
<dbReference type="Gene3D" id="3.30.70.3290">
    <property type="match status" value="1"/>
</dbReference>
<evidence type="ECO:0000256" key="5">
    <source>
        <dbReference type="ARBA" id="ARBA00023268"/>
    </source>
</evidence>
<gene>
    <name evidence="11" type="ORF">PG999_000381</name>
</gene>
<keyword evidence="3" id="KW-0808">Transferase</keyword>
<evidence type="ECO:0000259" key="8">
    <source>
        <dbReference type="PROSITE" id="PS50075"/>
    </source>
</evidence>
<dbReference type="Pfam" id="PF00755">
    <property type="entry name" value="Carn_acyltransf"/>
    <property type="match status" value="1"/>
</dbReference>
<dbReference type="SMART" id="SM00827">
    <property type="entry name" value="PKS_AT"/>
    <property type="match status" value="1"/>
</dbReference>
<dbReference type="InterPro" id="IPR001227">
    <property type="entry name" value="Ac_transferase_dom_sf"/>
</dbReference>
<feature type="domain" description="Ketosynthase family 3 (KS3)" evidence="9">
    <location>
        <begin position="9"/>
        <end position="440"/>
    </location>
</feature>
<keyword evidence="5" id="KW-0511">Multifunctional enzyme</keyword>
<dbReference type="InterPro" id="IPR006162">
    <property type="entry name" value="Ppantetheine_attach_site"/>
</dbReference>
<dbReference type="InterPro" id="IPR042104">
    <property type="entry name" value="PKS_dehydratase_sf"/>
</dbReference>
<keyword evidence="1" id="KW-0596">Phosphopantetheine</keyword>
<dbReference type="Gene3D" id="1.10.1200.10">
    <property type="entry name" value="ACP-like"/>
    <property type="match status" value="1"/>
</dbReference>
<dbReference type="InterPro" id="IPR039551">
    <property type="entry name" value="Cho/carn_acyl_trans"/>
</dbReference>
<dbReference type="InterPro" id="IPR036736">
    <property type="entry name" value="ACP-like_sf"/>
</dbReference>
<dbReference type="InterPro" id="IPR056501">
    <property type="entry name" value="NAD-bd_HRPKS_sdrA"/>
</dbReference>
<dbReference type="InterPro" id="IPR016036">
    <property type="entry name" value="Malonyl_transacylase_ACP-bd"/>
</dbReference>
<dbReference type="GO" id="GO:0006633">
    <property type="term" value="P:fatty acid biosynthetic process"/>
    <property type="evidence" value="ECO:0007669"/>
    <property type="project" value="TreeGrafter"/>
</dbReference>
<feature type="domain" description="Carrier" evidence="8">
    <location>
        <begin position="2293"/>
        <end position="2372"/>
    </location>
</feature>
<dbReference type="PROSITE" id="PS52004">
    <property type="entry name" value="KS3_2"/>
    <property type="match status" value="1"/>
</dbReference>
<evidence type="ECO:0000256" key="4">
    <source>
        <dbReference type="ARBA" id="ARBA00023002"/>
    </source>
</evidence>
<dbReference type="InterPro" id="IPR020807">
    <property type="entry name" value="PKS_DH"/>
</dbReference>
<dbReference type="InterPro" id="IPR014030">
    <property type="entry name" value="Ketoacyl_synth_N"/>
</dbReference>
<dbReference type="SMART" id="SM00829">
    <property type="entry name" value="PKS_ER"/>
    <property type="match status" value="1"/>
</dbReference>
<dbReference type="InterPro" id="IPR020806">
    <property type="entry name" value="PKS_PP-bd"/>
</dbReference>
<dbReference type="Gene3D" id="3.30.559.10">
    <property type="entry name" value="Chloramphenicol acetyltransferase-like domain"/>
    <property type="match status" value="1"/>
</dbReference>
<protein>
    <recommendedName>
        <fullName evidence="13">Acyl transferase domain-containing protein</fullName>
    </recommendedName>
</protein>
<dbReference type="Pfam" id="PF14765">
    <property type="entry name" value="PS-DH"/>
    <property type="match status" value="1"/>
</dbReference>
<dbReference type="Proteomes" id="UP001392437">
    <property type="component" value="Unassembled WGS sequence"/>
</dbReference>
<dbReference type="InterPro" id="IPR036291">
    <property type="entry name" value="NAD(P)-bd_dom_sf"/>
</dbReference>
<dbReference type="Pfam" id="PF00550">
    <property type="entry name" value="PP-binding"/>
    <property type="match status" value="1"/>
</dbReference>
<dbReference type="GO" id="GO:0030639">
    <property type="term" value="P:polyketide biosynthetic process"/>
    <property type="evidence" value="ECO:0007669"/>
    <property type="project" value="UniProtKB-ARBA"/>
</dbReference>
<dbReference type="InterPro" id="IPR023213">
    <property type="entry name" value="CAT-like_dom_sf"/>
</dbReference>
<dbReference type="InterPro" id="IPR049551">
    <property type="entry name" value="PKS_DH_C"/>
</dbReference>
<feature type="active site" description="Proton acceptor; for dehydratase activity" evidence="6">
    <location>
        <position position="973"/>
    </location>
</feature>
<comment type="caution">
    <text evidence="11">The sequence shown here is derived from an EMBL/GenBank/DDBJ whole genome shotgun (WGS) entry which is preliminary data.</text>
</comment>
<organism evidence="11 12">
    <name type="scientific">Apiospora kogelbergensis</name>
    <dbReference type="NCBI Taxonomy" id="1337665"/>
    <lineage>
        <taxon>Eukaryota</taxon>
        <taxon>Fungi</taxon>
        <taxon>Dikarya</taxon>
        <taxon>Ascomycota</taxon>
        <taxon>Pezizomycotina</taxon>
        <taxon>Sordariomycetes</taxon>
        <taxon>Xylariomycetidae</taxon>
        <taxon>Amphisphaeriales</taxon>
        <taxon>Apiosporaceae</taxon>
        <taxon>Apiospora</taxon>
    </lineage>
</organism>
<sequence length="3065" mass="330295">MGLRNQDAMAPIAVVGISCRLPGGANTPSELWQFLAKGGEAWSPVPPDRFNEAAFHHPSADDPNGTTHHQGGHFIDADVRDFDSSFFRLSPQQAAAMDPQQRFLLEMTYEALESAGWTREGVAGSNTSVYTAMFTADYERNLYRDPLDLPVYYITGTEKAILSNRISHYFDLHGPSVTLDTACSGGLVALHQACQSLRDGESSAALVSAANLTLGPDHHVGMSNLHLVGGSGRCYPFDARGAGYGRGEGLVVLALKRLDDALRDRDPVRAVVRATAVNQDGYTPQGITYPNGAAQAALVRAAYARSGGLRPRDVGYVEAHGTGTVAGDTEELNALADVFASSDTAAARSLPLYVGSIKGNIGHTENASGLASLVKAALILEHQQIPPVAGFSTPKPGLPPDVMRIPTQMTPLPVAAGITPTVSLNSFGFGGTNSHAILQRGPRPPPLQGDGGSPSPRLFVFSAHSETSLKKMIRAHIDWLSKEPSPSLANLSYTLCHRRSQLNWRFGCVAEDRPSLIAKLQRAIDGGISSAPSRPRTPDPYVVFVFTGQGAQWAGMGRELFVGSTACPVFQKSIRASGAMLRALGAEWDLGDELLRDAPETRLNTAALAQPATTAIQMALVERLRAQGVRPRAVVGHSSGEIAAAYAAGRISHRAALGVALHRGCVATLPSKMRKGLPGGAMMAVGLGERGVAPFLENLERGRAGVACVNSPSNVTISGDSDAVDEIGERLAADKSGIFHRRLVVDTAYHSHHMQAVADDYLSRLDHLHEIEIPDKRDGGDIAFISSVSGLPKTNGFDSAYWTANLVSQVRFCDAIQALVSHRISEGPGRDALFIELGPHNALSGPVRQTITAPGGPRVDFDYYSALQRKVDALSSILSLASSLFERGVRSEMDHVTRLTQGSKTANVCVDLPSYPWDHEDKHWHLSRVSHQYLMRPDPYHDLLGVRVADSTPIEPRWRHMICLSTLPWLAHHVVDGLVVFPGSGYLCMATEAMRQVFSERHSSPSAAPRQQQQLETIIFRDVAFHRALVVPNPPRRVEMHLSFDPQPAKSLELAFRITAFTDGHWHEHCSGLVEAIVADCAEPSTKRSLETSFDGTINLDPQELYSELAGVGNTYGPTFTGIKSLAMTSDAAQAKSTVEVPNVAEVMPAAHQAPHLIHPATLDILLHTALPLVGRRLGPGSVMPTHIDELVLSATDTLPHRPGSVLEALTTLKSSNGLRTSHADLAVTSGGILVLAASGIEMRSLGAAQDHPGGSAVAEGICYELDWKPDSHYISTADSQTKHLSFEDMHGDISILELGIGNEELSLAFIDAFINRGHRMASYNMVGTSSQHAAKVQGKLEVHRVPCSILTVEGVDVEPMPKPSSYDVILVSDPSMLARASTLIEPGGTLLARSEAELDIRNNAWIAASQAVPVLIEVQMICREKVHRSAFLVARPGTDIRSIITTNCRMITHSKERSDTADWARALGLSLQKTCPGLITDSFDTGAATTDDCDDTCILVVDDQAQPILSDPACFDAVAALLNQPARIVWVSPDSPMSMHQITGVARTAHAENYKLRLTTIHAAPEQLGSEKLHDLVAECMRGVMKATDDDSESGREREYWLRGDGTVLIPRLRRSDDLNLVIQDTTGGVHDTSSNTVEQRAFTDPDCPVVMSIEGASKTAGRFVRDHSLGGPLAMDEIDIQTEAFSLTREAFTGGLSEYVGVISQIGAGVRDLAPGDRVLTVSSSTAASRLRISQATASCIPPDVPVTCISMLLNLMAASHALHKLADLTAASVVLLHDALSPQGRAAVAVARYMGVRAIFTATDRSEAAKIAEGLNIPEDDVQLSRPSLYRQPLAGVCPDGLDAIFLAGGEPNVPQEALSQLKPFGCVITMNPSSRLDAAQHSKLPSNTTVYNCDIAELLRCRPENTATLVRQAAAALPYLNMDGLDLCTRNVDKIAEVVRMVESGAQSRVVVTVQKDSMVNTLVIPKHDHGSNTGGGGWKKDDVSYVIAGGFGDLGKRLMLLMARRGAKHLVTLSRSLPSDKDKSAFEAQLVATQPGCRLHCISCDLTSEASVQQAAATMHRNGLPPVRGVIHSAAILHDRPLTIMTHEEFRVASQVKVEGTLLLERAFGSPSLDFFLMLSSAVNIVGASGQANYNAGNAVQDGLAQLRRREEEELGEIRNHCRYISLNIGWIEDAFHTADNDARNSGLSRAGLRAIQSDELSRFFDHVLGAATVESPGRSRLSQAVIGFDSATLCNATSSSSNIFSPMFSHVRRSTMLTTAAEGVAPESQSPPTATSFKRVLASGDDDAVLDFVSAAICGQLAKLISVDASRVDAGQSSMLELGLDSLVAIELRNWLMRTFDAPLQSSEIMDDQTIRALGAKVVSRSRLCETPPLPPTNGINGINGHDEREPNTDMELNGTTSHASEGDLKTADSIAAASDRNPRLPPLPVPSLRDALRMFEESRQAIDPAEEQALTTMHVQSFADGIGPSLQQIVEDERKSTTDTADSVGPSIIADGYERQIYLERREPLQDYSEFTVGHPLAAPAHSQATRAAIVTVAAAEFARRLVAGKVPTDTLHGTPMTGEARDWLFWATRRPGAEVDCMERHGLPSSHDSVVVLRRGHVFELDIGSKQDGSLQISGVQAAFDNILSLSEEPVSSVCSLTASDRKSWFLARNELETNPSNAKILHAIDSAMFVVCLDDESPASSGERHTQFLLGGQARPFTNRWLDKPVQFAVTSNGLSAGIFEHAKIDGLDVRTLHRHIIRALFADHHCRRLPNGQNVLIANGAYPGTTTAMPAETPYYPVRHHSWCLTPAILSRAEDVQAQCLRSYGYIDHRYFTAKELAPDRLRESRASPHATAHLAALLAVYLVDKECRPAWEIVSLGTWAGGRIDWVQTVSPTVRIFLEKAASILLGADGVINGDTPQQTLRHHFDTAARGYSQTMVAAGRGHGYVSHMYALLSAFTTKYQPASARDDNRSEDVPALFRNHAWNATRRGGLDQGLKIGFMPDVEEGSDDYPGAWDEGGFLTDGERGVYIHCGIRSHGITFAVSARPEYADAVCEALDRASSLIASLFDSE</sequence>
<evidence type="ECO:0000313" key="11">
    <source>
        <dbReference type="EMBL" id="KAK8132208.1"/>
    </source>
</evidence>
<accession>A0AAW0RBK3</accession>
<name>A0AAW0RBK3_9PEZI</name>
<dbReference type="GO" id="GO:0004312">
    <property type="term" value="F:fatty acid synthase activity"/>
    <property type="evidence" value="ECO:0007669"/>
    <property type="project" value="TreeGrafter"/>
</dbReference>
<keyword evidence="4" id="KW-0560">Oxidoreductase</keyword>
<dbReference type="Pfam" id="PF00698">
    <property type="entry name" value="Acyl_transf_1"/>
    <property type="match status" value="1"/>
</dbReference>
<dbReference type="SUPFAM" id="SSF50129">
    <property type="entry name" value="GroES-like"/>
    <property type="match status" value="1"/>
</dbReference>
<dbReference type="Gene3D" id="3.10.129.110">
    <property type="entry name" value="Polyketide synthase dehydratase"/>
    <property type="match status" value="1"/>
</dbReference>
<dbReference type="InterPro" id="IPR032821">
    <property type="entry name" value="PKS_assoc"/>
</dbReference>
<evidence type="ECO:0000313" key="12">
    <source>
        <dbReference type="Proteomes" id="UP001392437"/>
    </source>
</evidence>
<dbReference type="InterPro" id="IPR042231">
    <property type="entry name" value="Cho/carn_acyl_trans_2"/>
</dbReference>
<dbReference type="EMBL" id="JAQQWP010000001">
    <property type="protein sequence ID" value="KAK8132208.1"/>
    <property type="molecule type" value="Genomic_DNA"/>
</dbReference>
<dbReference type="GO" id="GO:0016491">
    <property type="term" value="F:oxidoreductase activity"/>
    <property type="evidence" value="ECO:0007669"/>
    <property type="project" value="UniProtKB-KW"/>
</dbReference>
<dbReference type="InterPro" id="IPR013968">
    <property type="entry name" value="PKS_KR"/>
</dbReference>
<dbReference type="SUPFAM" id="SSF52151">
    <property type="entry name" value="FabD/lysophospholipase-like"/>
    <property type="match status" value="1"/>
</dbReference>
<evidence type="ECO:0000256" key="2">
    <source>
        <dbReference type="ARBA" id="ARBA00022553"/>
    </source>
</evidence>
<dbReference type="Gene3D" id="3.40.366.10">
    <property type="entry name" value="Malonyl-Coenzyme A Acyl Carrier Protein, domain 2"/>
    <property type="match status" value="1"/>
</dbReference>
<dbReference type="SUPFAM" id="SSF52777">
    <property type="entry name" value="CoA-dependent acyltransferases"/>
    <property type="match status" value="2"/>
</dbReference>
<dbReference type="Gene3D" id="3.40.50.720">
    <property type="entry name" value="NAD(P)-binding Rossmann-like Domain"/>
    <property type="match status" value="1"/>
</dbReference>
<evidence type="ECO:0008006" key="13">
    <source>
        <dbReference type="Google" id="ProtNLM"/>
    </source>
</evidence>
<dbReference type="SUPFAM" id="SSF51735">
    <property type="entry name" value="NAD(P)-binding Rossmann-fold domains"/>
    <property type="match status" value="2"/>
</dbReference>
<dbReference type="SMART" id="SM00826">
    <property type="entry name" value="PKS_DH"/>
    <property type="match status" value="1"/>
</dbReference>
<dbReference type="PROSITE" id="PS51257">
    <property type="entry name" value="PROKAR_LIPOPROTEIN"/>
    <property type="match status" value="1"/>
</dbReference>
<dbReference type="GO" id="GO:0031177">
    <property type="term" value="F:phosphopantetheine binding"/>
    <property type="evidence" value="ECO:0007669"/>
    <property type="project" value="InterPro"/>
</dbReference>
<evidence type="ECO:0000259" key="10">
    <source>
        <dbReference type="PROSITE" id="PS52019"/>
    </source>
</evidence>
<dbReference type="InterPro" id="IPR016035">
    <property type="entry name" value="Acyl_Trfase/lysoPLipase"/>
</dbReference>
<dbReference type="Pfam" id="PF16197">
    <property type="entry name" value="KAsynt_C_assoc"/>
    <property type="match status" value="1"/>
</dbReference>
<dbReference type="PANTHER" id="PTHR43775:SF22">
    <property type="entry name" value="SYNTHASE, PUTATIVE (JCVI)-RELATED"/>
    <property type="match status" value="1"/>
</dbReference>
<evidence type="ECO:0000256" key="1">
    <source>
        <dbReference type="ARBA" id="ARBA00022450"/>
    </source>
</evidence>
<reference evidence="11 12" key="1">
    <citation type="submission" date="2023-01" db="EMBL/GenBank/DDBJ databases">
        <title>Analysis of 21 Apiospora genomes using comparative genomics revels a genus with tremendous synthesis potential of carbohydrate active enzymes and secondary metabolites.</title>
        <authorList>
            <person name="Sorensen T."/>
        </authorList>
    </citation>
    <scope>NUCLEOTIDE SEQUENCE [LARGE SCALE GENOMIC DNA]</scope>
    <source>
        <strain evidence="11 12">CBS 117206</strain>
    </source>
</reference>
<dbReference type="InterPro" id="IPR050091">
    <property type="entry name" value="PKS_NRPS_Biosynth_Enz"/>
</dbReference>
<dbReference type="Pfam" id="PF08659">
    <property type="entry name" value="KR"/>
    <property type="match status" value="1"/>
</dbReference>
<dbReference type="Gene3D" id="3.40.47.10">
    <property type="match status" value="1"/>
</dbReference>
<proteinExistence type="predicted"/>
<dbReference type="SMART" id="SM00823">
    <property type="entry name" value="PKS_PP"/>
    <property type="match status" value="1"/>
</dbReference>
<feature type="region of interest" description="Disordered" evidence="7">
    <location>
        <begin position="52"/>
        <end position="73"/>
    </location>
</feature>
<dbReference type="InterPro" id="IPR016039">
    <property type="entry name" value="Thiolase-like"/>
</dbReference>
<dbReference type="PROSITE" id="PS00012">
    <property type="entry name" value="PHOSPHOPANTETHEINE"/>
    <property type="match status" value="1"/>
</dbReference>
<dbReference type="SMART" id="SM00825">
    <property type="entry name" value="PKS_KS"/>
    <property type="match status" value="1"/>
</dbReference>
<evidence type="ECO:0000256" key="7">
    <source>
        <dbReference type="SAM" id="MobiDB-lite"/>
    </source>
</evidence>
<dbReference type="PANTHER" id="PTHR43775">
    <property type="entry name" value="FATTY ACID SYNTHASE"/>
    <property type="match status" value="1"/>
</dbReference>
<dbReference type="InterPro" id="IPR011032">
    <property type="entry name" value="GroES-like_sf"/>
</dbReference>
<dbReference type="InterPro" id="IPR014043">
    <property type="entry name" value="Acyl_transferase_dom"/>
</dbReference>
<dbReference type="Gene3D" id="3.30.559.70">
    <property type="entry name" value="Choline/Carnitine o-acyltransferase, domain 2"/>
    <property type="match status" value="1"/>
</dbReference>
<dbReference type="Pfam" id="PF23114">
    <property type="entry name" value="NAD-bd_HRPKS_sdrA"/>
    <property type="match status" value="1"/>
</dbReference>
<dbReference type="Gene3D" id="3.90.180.10">
    <property type="entry name" value="Medium-chain alcohol dehydrogenases, catalytic domain"/>
    <property type="match status" value="1"/>
</dbReference>
<feature type="region of interest" description="Disordered" evidence="7">
    <location>
        <begin position="2374"/>
        <end position="2414"/>
    </location>
</feature>
<keyword evidence="2" id="KW-0597">Phosphoprotein</keyword>
<dbReference type="Pfam" id="PF21089">
    <property type="entry name" value="PKS_DH_N"/>
    <property type="match status" value="1"/>
</dbReference>
<dbReference type="PROSITE" id="PS50075">
    <property type="entry name" value="CARRIER"/>
    <property type="match status" value="1"/>
</dbReference>
<evidence type="ECO:0000259" key="9">
    <source>
        <dbReference type="PROSITE" id="PS52004"/>
    </source>
</evidence>
<feature type="region of interest" description="C-terminal hotdog fold" evidence="6">
    <location>
        <begin position="1097"/>
        <end position="1252"/>
    </location>
</feature>
<evidence type="ECO:0000256" key="6">
    <source>
        <dbReference type="PROSITE-ProRule" id="PRU01363"/>
    </source>
</evidence>
<dbReference type="SUPFAM" id="SSF47336">
    <property type="entry name" value="ACP-like"/>
    <property type="match status" value="1"/>
</dbReference>
<keyword evidence="12" id="KW-1185">Reference proteome</keyword>
<dbReference type="SUPFAM" id="SSF55048">
    <property type="entry name" value="Probable ACP-binding domain of malonyl-CoA ACP transacylase"/>
    <property type="match status" value="1"/>
</dbReference>
<feature type="active site" description="Proton donor; for dehydratase activity" evidence="6">
    <location>
        <position position="1164"/>
    </location>
</feature>
<dbReference type="InterPro" id="IPR020843">
    <property type="entry name" value="ER"/>
</dbReference>
<feature type="domain" description="PKS/mFAS DH" evidence="10">
    <location>
        <begin position="941"/>
        <end position="1252"/>
    </location>
</feature>
<dbReference type="Pfam" id="PF00109">
    <property type="entry name" value="ketoacyl-synt"/>
    <property type="match status" value="1"/>
</dbReference>
<dbReference type="PROSITE" id="PS52019">
    <property type="entry name" value="PKS_MFAS_DH"/>
    <property type="match status" value="1"/>
</dbReference>
<dbReference type="InterPro" id="IPR049900">
    <property type="entry name" value="PKS_mFAS_DH"/>
</dbReference>
<dbReference type="InterPro" id="IPR014031">
    <property type="entry name" value="Ketoacyl_synth_C"/>
</dbReference>
<dbReference type="Pfam" id="PF02801">
    <property type="entry name" value="Ketoacyl-synt_C"/>
    <property type="match status" value="1"/>
</dbReference>
<dbReference type="InterPro" id="IPR009081">
    <property type="entry name" value="PP-bd_ACP"/>
</dbReference>